<name>A0ABY4PKT3_9ACTN</name>
<keyword evidence="1" id="KW-0805">Transcription regulation</keyword>
<sequence length="202" mass="22367">MPESDEPTALYRYFDADDVLLYVGISNKPDFRAKAHLYESRRDDWPKRAGRRTDEWHASRPLALKAEEVAIKTEKPLYNGTHNHNDAEFDPSSWSPVSGSPKPPLIADLMRCEIISGRWPAGVRIPSLRTLAKAAGVGSSGPASKAAALLKAEGLLTFEAGHGLFVSKPRAVRPRPRRHAPAEPKTYEKLPHDWPRSVGFPG</sequence>
<reference evidence="6 7" key="1">
    <citation type="submission" date="2022-05" db="EMBL/GenBank/DDBJ databases">
        <authorList>
            <person name="Zhou X."/>
            <person name="Li K."/>
            <person name="Man Y."/>
        </authorList>
    </citation>
    <scope>NUCLEOTIDE SEQUENCE [LARGE SCALE GENOMIC DNA]</scope>
    <source>
        <strain evidence="6 7">MS405</strain>
    </source>
</reference>
<evidence type="ECO:0000313" key="7">
    <source>
        <dbReference type="Proteomes" id="UP000829992"/>
    </source>
</evidence>
<protein>
    <submittedName>
        <fullName evidence="6">GntR family transcriptional regulator</fullName>
    </submittedName>
</protein>
<keyword evidence="7" id="KW-1185">Reference proteome</keyword>
<evidence type="ECO:0000256" key="4">
    <source>
        <dbReference type="SAM" id="MobiDB-lite"/>
    </source>
</evidence>
<feature type="compositionally biased region" description="Basic and acidic residues" evidence="4">
    <location>
        <begin position="180"/>
        <end position="195"/>
    </location>
</feature>
<evidence type="ECO:0000256" key="3">
    <source>
        <dbReference type="ARBA" id="ARBA00023163"/>
    </source>
</evidence>
<dbReference type="PROSITE" id="PS50164">
    <property type="entry name" value="GIY_YIG"/>
    <property type="match status" value="1"/>
</dbReference>
<feature type="region of interest" description="Disordered" evidence="4">
    <location>
        <begin position="169"/>
        <end position="202"/>
    </location>
</feature>
<dbReference type="RefSeq" id="WP_249585888.1">
    <property type="nucleotide sequence ID" value="NZ_BAAAQL010000002.1"/>
</dbReference>
<dbReference type="EMBL" id="CP097289">
    <property type="protein sequence ID" value="UQT54392.1"/>
    <property type="molecule type" value="Genomic_DNA"/>
</dbReference>
<dbReference type="SMART" id="SM00345">
    <property type="entry name" value="HTH_GNTR"/>
    <property type="match status" value="1"/>
</dbReference>
<dbReference type="InterPro" id="IPR036388">
    <property type="entry name" value="WH-like_DNA-bd_sf"/>
</dbReference>
<dbReference type="InterPro" id="IPR000524">
    <property type="entry name" value="Tscrpt_reg_HTH_GntR"/>
</dbReference>
<dbReference type="Pfam" id="PF00392">
    <property type="entry name" value="GntR"/>
    <property type="match status" value="1"/>
</dbReference>
<accession>A0ABY4PKT3</accession>
<feature type="domain" description="GIY-YIG" evidence="5">
    <location>
        <begin position="6"/>
        <end position="80"/>
    </location>
</feature>
<proteinExistence type="predicted"/>
<feature type="compositionally biased region" description="Basic residues" evidence="4">
    <location>
        <begin position="170"/>
        <end position="179"/>
    </location>
</feature>
<evidence type="ECO:0000313" key="6">
    <source>
        <dbReference type="EMBL" id="UQT54392.1"/>
    </source>
</evidence>
<dbReference type="Gene3D" id="1.10.10.10">
    <property type="entry name" value="Winged helix-like DNA-binding domain superfamily/Winged helix DNA-binding domain"/>
    <property type="match status" value="1"/>
</dbReference>
<dbReference type="InterPro" id="IPR036390">
    <property type="entry name" value="WH_DNA-bd_sf"/>
</dbReference>
<evidence type="ECO:0000259" key="5">
    <source>
        <dbReference type="PROSITE" id="PS50164"/>
    </source>
</evidence>
<evidence type="ECO:0000256" key="1">
    <source>
        <dbReference type="ARBA" id="ARBA00023015"/>
    </source>
</evidence>
<dbReference type="Proteomes" id="UP000829992">
    <property type="component" value="Chromosome"/>
</dbReference>
<gene>
    <name evidence="6" type="ORF">M4V62_04420</name>
</gene>
<dbReference type="SUPFAM" id="SSF46785">
    <property type="entry name" value="Winged helix' DNA-binding domain"/>
    <property type="match status" value="1"/>
</dbReference>
<organism evidence="6 7">
    <name type="scientific">Streptomyces durmitorensis</name>
    <dbReference type="NCBI Taxonomy" id="319947"/>
    <lineage>
        <taxon>Bacteria</taxon>
        <taxon>Bacillati</taxon>
        <taxon>Actinomycetota</taxon>
        <taxon>Actinomycetes</taxon>
        <taxon>Kitasatosporales</taxon>
        <taxon>Streptomycetaceae</taxon>
        <taxon>Streptomyces</taxon>
    </lineage>
</organism>
<keyword evidence="2" id="KW-0238">DNA-binding</keyword>
<feature type="region of interest" description="Disordered" evidence="4">
    <location>
        <begin position="78"/>
        <end position="100"/>
    </location>
</feature>
<dbReference type="InterPro" id="IPR000305">
    <property type="entry name" value="GIY-YIG_endonuc"/>
</dbReference>
<keyword evidence="3" id="KW-0804">Transcription</keyword>
<evidence type="ECO:0000256" key="2">
    <source>
        <dbReference type="ARBA" id="ARBA00023125"/>
    </source>
</evidence>